<dbReference type="STRING" id="1286106.MPL1_10272"/>
<comment type="subcellular location">
    <subcellularLocation>
        <location evidence="2 13">Cell membrane</location>
        <topology evidence="2 13">Peripheral membrane protein</topology>
    </subcellularLocation>
</comment>
<dbReference type="Proteomes" id="UP000012019">
    <property type="component" value="Unassembled WGS sequence"/>
</dbReference>
<accession>M7PPN0</accession>
<keyword evidence="9 13" id="KW-0665">Pyrimidine biosynthesis</keyword>
<dbReference type="InterPro" id="IPR013785">
    <property type="entry name" value="Aldolase_TIM"/>
</dbReference>
<evidence type="ECO:0000256" key="1">
    <source>
        <dbReference type="ARBA" id="ARBA00003125"/>
    </source>
</evidence>
<evidence type="ECO:0000256" key="8">
    <source>
        <dbReference type="ARBA" id="ARBA00022643"/>
    </source>
</evidence>
<dbReference type="PIRSF" id="PIRSF000164">
    <property type="entry name" value="DHO_oxidase"/>
    <property type="match status" value="1"/>
</dbReference>
<evidence type="ECO:0000256" key="6">
    <source>
        <dbReference type="ARBA" id="ARBA00022475"/>
    </source>
</evidence>
<evidence type="ECO:0000256" key="10">
    <source>
        <dbReference type="ARBA" id="ARBA00023002"/>
    </source>
</evidence>
<dbReference type="RefSeq" id="WP_009727024.1">
    <property type="nucleotide sequence ID" value="NZ_APHR01000056.1"/>
</dbReference>
<evidence type="ECO:0000256" key="7">
    <source>
        <dbReference type="ARBA" id="ARBA00022630"/>
    </source>
</evidence>
<feature type="binding site" evidence="13">
    <location>
        <begin position="318"/>
        <end position="319"/>
    </location>
    <ligand>
        <name>FMN</name>
        <dbReference type="ChEBI" id="CHEBI:58210"/>
    </ligand>
</feature>
<dbReference type="NCBIfam" id="NF003646">
    <property type="entry name" value="PRK05286.1-4"/>
    <property type="match status" value="1"/>
</dbReference>
<feature type="binding site" evidence="13">
    <location>
        <position position="172"/>
    </location>
    <ligand>
        <name>FMN</name>
        <dbReference type="ChEBI" id="CHEBI:58210"/>
    </ligand>
</feature>
<proteinExistence type="inferred from homology"/>
<keyword evidence="6 13" id="KW-1003">Cell membrane</keyword>
<dbReference type="GO" id="GO:0005737">
    <property type="term" value="C:cytoplasm"/>
    <property type="evidence" value="ECO:0007669"/>
    <property type="project" value="InterPro"/>
</dbReference>
<organism evidence="15 16">
    <name type="scientific">Methylophaga lonarensis MPL</name>
    <dbReference type="NCBI Taxonomy" id="1286106"/>
    <lineage>
        <taxon>Bacteria</taxon>
        <taxon>Pseudomonadati</taxon>
        <taxon>Pseudomonadota</taxon>
        <taxon>Gammaproteobacteria</taxon>
        <taxon>Thiotrichales</taxon>
        <taxon>Piscirickettsiaceae</taxon>
        <taxon>Methylophaga</taxon>
    </lineage>
</organism>
<feature type="binding site" evidence="13">
    <location>
        <position position="66"/>
    </location>
    <ligand>
        <name>substrate</name>
    </ligand>
</feature>
<sequence>MIYSLLRNLMFRLDPEKSHHLGLKSLDILEMTGVLSLLKPKLAATPVRVMGLNFPNPVGLAAGLDKNADHIDALSQLGFGFIEVGTVTPRPQPGNPKPRLFRLPEAQAIINRMGFNNLGIDHLIEQVQVAQRQCILGINIGKNFDTPVEKAVDDYVIGLNKAYPFADYITINISSPNTPGLRDLQFGEALNALLAELKKSQQRLHREHGRYVPLAVKVAPDLSEQEVQQLASAFTQHEMDAVIATNTTMSREAVAGMLHADEAGGLSGAPLTTASTEIVRQFRQALPMDMPIIAAGGIMSAEDALAKLEAGATLLQIYSGLIYQGPALIRDIVKSIEAGKS</sequence>
<feature type="active site" description="Nucleophile" evidence="13">
    <location>
        <position position="175"/>
    </location>
</feature>
<evidence type="ECO:0000313" key="16">
    <source>
        <dbReference type="Proteomes" id="UP000012019"/>
    </source>
</evidence>
<dbReference type="PANTHER" id="PTHR48109:SF4">
    <property type="entry name" value="DIHYDROOROTATE DEHYDROGENASE (QUINONE), MITOCHONDRIAL"/>
    <property type="match status" value="1"/>
</dbReference>
<feature type="binding site" evidence="13">
    <location>
        <position position="268"/>
    </location>
    <ligand>
        <name>FMN</name>
        <dbReference type="ChEBI" id="CHEBI:58210"/>
    </ligand>
</feature>
<dbReference type="eggNOG" id="COG0167">
    <property type="taxonomic scope" value="Bacteria"/>
</dbReference>
<dbReference type="OrthoDB" id="9802377at2"/>
<comment type="caution">
    <text evidence="15">The sequence shown here is derived from an EMBL/GenBank/DDBJ whole genome shotgun (WGS) entry which is preliminary data.</text>
</comment>
<evidence type="ECO:0000313" key="15">
    <source>
        <dbReference type="EMBL" id="EMR12419.1"/>
    </source>
</evidence>
<evidence type="ECO:0000256" key="12">
    <source>
        <dbReference type="ARBA" id="ARBA00048639"/>
    </source>
</evidence>
<comment type="catalytic activity">
    <reaction evidence="12 13">
        <text>(S)-dihydroorotate + a quinone = orotate + a quinol</text>
        <dbReference type="Rhea" id="RHEA:30187"/>
        <dbReference type="ChEBI" id="CHEBI:24646"/>
        <dbReference type="ChEBI" id="CHEBI:30839"/>
        <dbReference type="ChEBI" id="CHEBI:30864"/>
        <dbReference type="ChEBI" id="CHEBI:132124"/>
        <dbReference type="EC" id="1.3.5.2"/>
    </reaction>
</comment>
<name>M7PPN0_9GAMM</name>
<feature type="binding site" evidence="13">
    <location>
        <position position="172"/>
    </location>
    <ligand>
        <name>substrate</name>
    </ligand>
</feature>
<dbReference type="CDD" id="cd04738">
    <property type="entry name" value="DHOD_2_like"/>
    <property type="match status" value="1"/>
</dbReference>
<dbReference type="FunFam" id="3.20.20.70:FF:000028">
    <property type="entry name" value="Dihydroorotate dehydrogenase (quinone)"/>
    <property type="match status" value="1"/>
</dbReference>
<dbReference type="InterPro" id="IPR050074">
    <property type="entry name" value="DHO_dehydrogenase"/>
</dbReference>
<evidence type="ECO:0000256" key="9">
    <source>
        <dbReference type="ARBA" id="ARBA00022975"/>
    </source>
</evidence>
<evidence type="ECO:0000256" key="11">
    <source>
        <dbReference type="ARBA" id="ARBA00023136"/>
    </source>
</evidence>
<protein>
    <recommendedName>
        <fullName evidence="13">Dihydroorotate dehydrogenase (quinone)</fullName>
        <ecNumber evidence="13">1.3.5.2</ecNumber>
    </recommendedName>
    <alternativeName>
        <fullName evidence="13">DHOdehase</fullName>
        <shortName evidence="13">DHOD</shortName>
        <shortName evidence="13">DHODase</shortName>
    </alternativeName>
    <alternativeName>
        <fullName evidence="13">Dihydroorotate oxidase</fullName>
    </alternativeName>
</protein>
<keyword evidence="16" id="KW-1185">Reference proteome</keyword>
<dbReference type="InterPro" id="IPR005719">
    <property type="entry name" value="Dihydroorotate_DH_2"/>
</dbReference>
<dbReference type="NCBIfam" id="NF003652">
    <property type="entry name" value="PRK05286.2-5"/>
    <property type="match status" value="1"/>
</dbReference>
<evidence type="ECO:0000256" key="13">
    <source>
        <dbReference type="HAMAP-Rule" id="MF_00225"/>
    </source>
</evidence>
<dbReference type="EC" id="1.3.5.2" evidence="13"/>
<comment type="function">
    <text evidence="1 13">Catalyzes the conversion of dihydroorotate to orotate with quinone as electron acceptor.</text>
</comment>
<dbReference type="NCBIfam" id="NF003644">
    <property type="entry name" value="PRK05286.1-1"/>
    <property type="match status" value="1"/>
</dbReference>
<dbReference type="NCBIfam" id="TIGR01036">
    <property type="entry name" value="pyrD_sub2"/>
    <property type="match status" value="1"/>
</dbReference>
<dbReference type="NCBIfam" id="NF003645">
    <property type="entry name" value="PRK05286.1-2"/>
    <property type="match status" value="1"/>
</dbReference>
<dbReference type="GO" id="GO:0005886">
    <property type="term" value="C:plasma membrane"/>
    <property type="evidence" value="ECO:0007669"/>
    <property type="project" value="UniProtKB-SubCell"/>
</dbReference>
<gene>
    <name evidence="13" type="primary">pyrD</name>
    <name evidence="15" type="ORF">MPL1_10272</name>
</gene>
<feature type="binding site" evidence="13">
    <location>
        <position position="245"/>
    </location>
    <ligand>
        <name>FMN</name>
        <dbReference type="ChEBI" id="CHEBI:58210"/>
    </ligand>
</feature>
<dbReference type="Gene3D" id="3.20.20.70">
    <property type="entry name" value="Aldolase class I"/>
    <property type="match status" value="1"/>
</dbReference>
<evidence type="ECO:0000256" key="2">
    <source>
        <dbReference type="ARBA" id="ARBA00004202"/>
    </source>
</evidence>
<evidence type="ECO:0000256" key="3">
    <source>
        <dbReference type="ARBA" id="ARBA00005161"/>
    </source>
</evidence>
<dbReference type="EMBL" id="APHR01000056">
    <property type="protein sequence ID" value="EMR12419.1"/>
    <property type="molecule type" value="Genomic_DNA"/>
</dbReference>
<feature type="binding site" evidence="13">
    <location>
        <begin position="246"/>
        <end position="247"/>
    </location>
    <ligand>
        <name>substrate</name>
    </ligand>
</feature>
<feature type="binding site" evidence="13">
    <location>
        <position position="297"/>
    </location>
    <ligand>
        <name>FMN</name>
        <dbReference type="ChEBI" id="CHEBI:58210"/>
    </ligand>
</feature>
<keyword evidence="11 13" id="KW-0472">Membrane</keyword>
<keyword evidence="10 13" id="KW-0560">Oxidoreductase</keyword>
<dbReference type="InterPro" id="IPR005720">
    <property type="entry name" value="Dihydroorotate_DH_cat"/>
</dbReference>
<dbReference type="PROSITE" id="PS00912">
    <property type="entry name" value="DHODEHASE_2"/>
    <property type="match status" value="1"/>
</dbReference>
<comment type="cofactor">
    <cofactor evidence="13">
        <name>FMN</name>
        <dbReference type="ChEBI" id="CHEBI:58210"/>
    </cofactor>
    <text evidence="13">Binds 1 FMN per subunit.</text>
</comment>
<dbReference type="SUPFAM" id="SSF51395">
    <property type="entry name" value="FMN-linked oxidoreductases"/>
    <property type="match status" value="1"/>
</dbReference>
<feature type="binding site" evidence="13">
    <location>
        <position position="139"/>
    </location>
    <ligand>
        <name>FMN</name>
        <dbReference type="ChEBI" id="CHEBI:58210"/>
    </ligand>
</feature>
<feature type="binding site" evidence="13">
    <location>
        <position position="217"/>
    </location>
    <ligand>
        <name>FMN</name>
        <dbReference type="ChEBI" id="CHEBI:58210"/>
    </ligand>
</feature>
<dbReference type="PANTHER" id="PTHR48109">
    <property type="entry name" value="DIHYDROOROTATE DEHYDROGENASE (QUINONE), MITOCHONDRIAL-RELATED"/>
    <property type="match status" value="1"/>
</dbReference>
<comment type="pathway">
    <text evidence="3 13">Pyrimidine metabolism; UMP biosynthesis via de novo pathway; orotate from (S)-dihydroorotate (quinone route): step 1/1.</text>
</comment>
<dbReference type="Pfam" id="PF01180">
    <property type="entry name" value="DHO_dh"/>
    <property type="match status" value="1"/>
</dbReference>
<feature type="binding site" evidence="13">
    <location>
        <position position="177"/>
    </location>
    <ligand>
        <name>substrate</name>
    </ligand>
</feature>
<feature type="binding site" evidence="13">
    <location>
        <begin position="111"/>
        <end position="115"/>
    </location>
    <ligand>
        <name>substrate</name>
    </ligand>
</feature>
<evidence type="ECO:0000256" key="5">
    <source>
        <dbReference type="ARBA" id="ARBA00011245"/>
    </source>
</evidence>
<dbReference type="PATRIC" id="fig|1286106.3.peg.2053"/>
<feature type="binding site" evidence="13">
    <location>
        <begin position="62"/>
        <end position="66"/>
    </location>
    <ligand>
        <name>FMN</name>
        <dbReference type="ChEBI" id="CHEBI:58210"/>
    </ligand>
</feature>
<comment type="similarity">
    <text evidence="4 13">Belongs to the dihydroorotate dehydrogenase family. Type 2 subfamily.</text>
</comment>
<feature type="domain" description="Dihydroorotate dehydrogenase catalytic" evidence="14">
    <location>
        <begin position="47"/>
        <end position="337"/>
    </location>
</feature>
<dbReference type="UniPathway" id="UPA00070">
    <property type="reaction ID" value="UER00946"/>
</dbReference>
<evidence type="ECO:0000256" key="4">
    <source>
        <dbReference type="ARBA" id="ARBA00005359"/>
    </source>
</evidence>
<reference evidence="15 16" key="1">
    <citation type="journal article" date="2013" name="Genome Announc.">
        <title>Draft Genome Sequence of Methylophaga lonarensis MPLT, a Haloalkaliphilic (Non-Methane-Utilizing) Methylotroph.</title>
        <authorList>
            <person name="Shetty S.A."/>
            <person name="Marathe N.P."/>
            <person name="Munot H."/>
            <person name="Antony C.P."/>
            <person name="Dhotre D.P."/>
            <person name="Murrell J.C."/>
            <person name="Shouche Y.S."/>
        </authorList>
    </citation>
    <scope>NUCLEOTIDE SEQUENCE [LARGE SCALE GENOMIC DNA]</scope>
    <source>
        <strain evidence="15 16">MPL</strain>
    </source>
</reference>
<comment type="subunit">
    <text evidence="5 13">Monomer.</text>
</comment>
<feature type="binding site" evidence="13">
    <location>
        <position position="86"/>
    </location>
    <ligand>
        <name>FMN</name>
        <dbReference type="ChEBI" id="CHEBI:58210"/>
    </ligand>
</feature>
<keyword evidence="7 13" id="KW-0285">Flavoprotein</keyword>
<dbReference type="PROSITE" id="PS00911">
    <property type="entry name" value="DHODEHASE_1"/>
    <property type="match status" value="1"/>
</dbReference>
<dbReference type="InterPro" id="IPR001295">
    <property type="entry name" value="Dihydroorotate_DH_CS"/>
</dbReference>
<evidence type="ECO:0000259" key="14">
    <source>
        <dbReference type="Pfam" id="PF01180"/>
    </source>
</evidence>
<dbReference type="GO" id="GO:0044205">
    <property type="term" value="P:'de novo' UMP biosynthetic process"/>
    <property type="evidence" value="ECO:0007669"/>
    <property type="project" value="UniProtKB-UniRule"/>
</dbReference>
<dbReference type="AlphaFoldDB" id="M7PPN0"/>
<dbReference type="GO" id="GO:0106430">
    <property type="term" value="F:dihydroorotate dehydrogenase (quinone) activity"/>
    <property type="evidence" value="ECO:0007669"/>
    <property type="project" value="UniProtKB-EC"/>
</dbReference>
<dbReference type="HAMAP" id="MF_00225">
    <property type="entry name" value="DHO_dh_type2"/>
    <property type="match status" value="1"/>
</dbReference>
<keyword evidence="8 13" id="KW-0288">FMN</keyword>
<dbReference type="InterPro" id="IPR012135">
    <property type="entry name" value="Dihydroorotate_DH_1_2"/>
</dbReference>
<dbReference type="GO" id="GO:0006207">
    <property type="term" value="P:'de novo' pyrimidine nucleobase biosynthetic process"/>
    <property type="evidence" value="ECO:0007669"/>
    <property type="project" value="UniProtKB-UniRule"/>
</dbReference>